<name>A0ACB8F1C8_9SAUR</name>
<keyword evidence="2" id="KW-1185">Reference proteome</keyword>
<proteinExistence type="predicted"/>
<sequence>MQTPSAKSPATGGSGNFALLARKPTTWRSSRELVEVEVCHDGEQPRRSAFESGQLRAAKPGDTDGAAAEACADCTTARAGSGAEALGCNMQFRLVHQTLAPYLAFTAEEGAAGTLHCDLPTLQVFSSDDTLRQAVKTKDGSFSLTLVSKKSHFGKK</sequence>
<reference evidence="1" key="1">
    <citation type="submission" date="2021-08" db="EMBL/GenBank/DDBJ databases">
        <title>The first chromosome-level gecko genome reveals the dynamic sex chromosomes of Neotropical dwarf geckos (Sphaerodactylidae: Sphaerodactylus).</title>
        <authorList>
            <person name="Pinto B.J."/>
            <person name="Keating S.E."/>
            <person name="Gamble T."/>
        </authorList>
    </citation>
    <scope>NUCLEOTIDE SEQUENCE</scope>
    <source>
        <strain evidence="1">TG3544</strain>
    </source>
</reference>
<dbReference type="EMBL" id="CM037618">
    <property type="protein sequence ID" value="KAH7999078.1"/>
    <property type="molecule type" value="Genomic_DNA"/>
</dbReference>
<comment type="caution">
    <text evidence="1">The sequence shown here is derived from an EMBL/GenBank/DDBJ whole genome shotgun (WGS) entry which is preliminary data.</text>
</comment>
<evidence type="ECO:0000313" key="1">
    <source>
        <dbReference type="EMBL" id="KAH7999078.1"/>
    </source>
</evidence>
<evidence type="ECO:0000313" key="2">
    <source>
        <dbReference type="Proteomes" id="UP000827872"/>
    </source>
</evidence>
<organism evidence="1 2">
    <name type="scientific">Sphaerodactylus townsendi</name>
    <dbReference type="NCBI Taxonomy" id="933632"/>
    <lineage>
        <taxon>Eukaryota</taxon>
        <taxon>Metazoa</taxon>
        <taxon>Chordata</taxon>
        <taxon>Craniata</taxon>
        <taxon>Vertebrata</taxon>
        <taxon>Euteleostomi</taxon>
        <taxon>Lepidosauria</taxon>
        <taxon>Squamata</taxon>
        <taxon>Bifurcata</taxon>
        <taxon>Gekkota</taxon>
        <taxon>Sphaerodactylidae</taxon>
        <taxon>Sphaerodactylus</taxon>
    </lineage>
</organism>
<dbReference type="Proteomes" id="UP000827872">
    <property type="component" value="Linkage Group LG05"/>
</dbReference>
<protein>
    <submittedName>
        <fullName evidence="1">Uncharacterized protein</fullName>
    </submittedName>
</protein>
<gene>
    <name evidence="1" type="ORF">K3G42_004779</name>
</gene>
<accession>A0ACB8F1C8</accession>